<evidence type="ECO:0000313" key="5">
    <source>
        <dbReference type="Ensembl" id="ENSLACP00000002986.1"/>
    </source>
</evidence>
<dbReference type="Pfam" id="PF00022">
    <property type="entry name" value="Actin"/>
    <property type="match status" value="1"/>
</dbReference>
<dbReference type="AlphaFoldDB" id="H3A015"/>
<dbReference type="PANTHER" id="PTHR11937">
    <property type="entry name" value="ACTIN"/>
    <property type="match status" value="1"/>
</dbReference>
<dbReference type="InterPro" id="IPR004000">
    <property type="entry name" value="Actin"/>
</dbReference>
<reference evidence="6" key="1">
    <citation type="submission" date="2011-08" db="EMBL/GenBank/DDBJ databases">
        <title>The draft genome of Latimeria chalumnae.</title>
        <authorList>
            <person name="Di Palma F."/>
            <person name="Alfoldi J."/>
            <person name="Johnson J."/>
            <person name="Berlin A."/>
            <person name="Gnerre S."/>
            <person name="Jaffe D."/>
            <person name="MacCallum I."/>
            <person name="Young S."/>
            <person name="Walker B.J."/>
            <person name="Lander E."/>
            <person name="Lindblad-Toh K."/>
        </authorList>
    </citation>
    <scope>NUCLEOTIDE SEQUENCE [LARGE SCALE GENOMIC DNA]</scope>
    <source>
        <strain evidence="6">Wild caught</strain>
    </source>
</reference>
<evidence type="ECO:0000256" key="1">
    <source>
        <dbReference type="ARBA" id="ARBA00004245"/>
    </source>
</evidence>
<proteinExistence type="inferred from homology"/>
<reference evidence="5" key="2">
    <citation type="submission" date="2025-08" db="UniProtKB">
        <authorList>
            <consortium name="Ensembl"/>
        </authorList>
    </citation>
    <scope>IDENTIFICATION</scope>
</reference>
<accession>H3A015</accession>
<dbReference type="GO" id="GO:0005856">
    <property type="term" value="C:cytoskeleton"/>
    <property type="evidence" value="ECO:0007669"/>
    <property type="project" value="UniProtKB-SubCell"/>
</dbReference>
<dbReference type="Gene3D" id="3.90.640.10">
    <property type="entry name" value="Actin, Chain A, domain 4"/>
    <property type="match status" value="1"/>
</dbReference>
<organism evidence="5 6">
    <name type="scientific">Latimeria chalumnae</name>
    <name type="common">Coelacanth</name>
    <dbReference type="NCBI Taxonomy" id="7897"/>
    <lineage>
        <taxon>Eukaryota</taxon>
        <taxon>Metazoa</taxon>
        <taxon>Chordata</taxon>
        <taxon>Craniata</taxon>
        <taxon>Vertebrata</taxon>
        <taxon>Euteleostomi</taxon>
        <taxon>Coelacanthiformes</taxon>
        <taxon>Coelacanthidae</taxon>
        <taxon>Latimeria</taxon>
    </lineage>
</organism>
<name>H3A015_LATCH</name>
<protein>
    <submittedName>
        <fullName evidence="5">Actin like 9</fullName>
    </submittedName>
</protein>
<gene>
    <name evidence="5" type="primary">ACTL9</name>
</gene>
<keyword evidence="6" id="KW-1185">Reference proteome</keyword>
<dbReference type="SMART" id="SM00268">
    <property type="entry name" value="ACTIN"/>
    <property type="match status" value="1"/>
</dbReference>
<evidence type="ECO:0000256" key="4">
    <source>
        <dbReference type="RuleBase" id="RU000487"/>
    </source>
</evidence>
<comment type="similarity">
    <text evidence="2 4">Belongs to the actin family.</text>
</comment>
<dbReference type="Gene3D" id="3.30.420.40">
    <property type="match status" value="2"/>
</dbReference>
<evidence type="ECO:0000256" key="3">
    <source>
        <dbReference type="ARBA" id="ARBA00023212"/>
    </source>
</evidence>
<dbReference type="OMA" id="TEWNCPE"/>
<reference evidence="5" key="3">
    <citation type="submission" date="2025-09" db="UniProtKB">
        <authorList>
            <consortium name="Ensembl"/>
        </authorList>
    </citation>
    <scope>IDENTIFICATION</scope>
</reference>
<dbReference type="Proteomes" id="UP000008672">
    <property type="component" value="Unassembled WGS sequence"/>
</dbReference>
<dbReference type="GeneTree" id="ENSGT00940000163012"/>
<dbReference type="EMBL" id="AFYH01021796">
    <property type="status" value="NOT_ANNOTATED_CDS"/>
    <property type="molecule type" value="Genomic_DNA"/>
</dbReference>
<dbReference type="InParanoid" id="H3A015"/>
<dbReference type="Ensembl" id="ENSLACT00000003012.1">
    <property type="protein sequence ID" value="ENSLACP00000002986.1"/>
    <property type="gene ID" value="ENSLACG00000002671.1"/>
</dbReference>
<dbReference type="eggNOG" id="KOG0676">
    <property type="taxonomic scope" value="Eukaryota"/>
</dbReference>
<keyword evidence="3" id="KW-0963">Cytoplasm</keyword>
<comment type="subcellular location">
    <subcellularLocation>
        <location evidence="1">Cytoplasm</location>
        <location evidence="1">Cytoskeleton</location>
    </subcellularLocation>
</comment>
<dbReference type="STRING" id="7897.ENSLACP00000002986"/>
<dbReference type="HOGENOM" id="CLU_027965_0_2_1"/>
<evidence type="ECO:0000256" key="2">
    <source>
        <dbReference type="ARBA" id="ARBA00006752"/>
    </source>
</evidence>
<dbReference type="InterPro" id="IPR043129">
    <property type="entry name" value="ATPase_NBD"/>
</dbReference>
<evidence type="ECO:0000313" key="6">
    <source>
        <dbReference type="Proteomes" id="UP000008672"/>
    </source>
</evidence>
<dbReference type="SUPFAM" id="SSF53067">
    <property type="entry name" value="Actin-like ATPase domain"/>
    <property type="match status" value="2"/>
</dbReference>
<dbReference type="FunFam" id="3.90.640.10:FF:000007">
    <property type="entry name" value="Actin like 7B"/>
    <property type="match status" value="1"/>
</dbReference>
<dbReference type="FunFam" id="3.30.420.40:FF:000050">
    <property type="entry name" value="Actin, alpha skeletal muscle"/>
    <property type="match status" value="1"/>
</dbReference>
<dbReference type="PRINTS" id="PR00190">
    <property type="entry name" value="ACTIN"/>
</dbReference>
<keyword evidence="3" id="KW-0206">Cytoskeleton</keyword>
<sequence length="369" mass="41192">KRTRAIVIDMGSGSCKIGLAGEPKPNSVVPSVLGYPSPNSLRAGEVPSDPFIGKDTRGHTDLVLVEPVVNGIIVDWEAAETLWKHIIFQELQISPEEHAILVSDPPLSPTTNREKMTEVLFENLSAPAMYVASQSVLTTYSYGNTSGLVMESGHSVTHVVPVHEGYNMPHASERIDLAGFNITSYLMELLQKSGRCFTEKGRYIVEDIKEKCCYVAVDIITEAKLQDTDYLVDYELPDGHIITLGKERFKCPEALFTPTVIDSQVPGIHTTIINSLEKIPEEVKHPMLKNILLGGGSTLFEGFYDRLHKELINYSPQENIPRIISVPERKYSVWIGGSILASLKSFQCMWVRSDDYKEHGPFIVHRMCY</sequence>